<comment type="caution">
    <text evidence="2">The sequence shown here is derived from an EMBL/GenBank/DDBJ whole genome shotgun (WGS) entry which is preliminary data.</text>
</comment>
<dbReference type="EMBL" id="JGZO01000003">
    <property type="protein sequence ID" value="KFI95359.1"/>
    <property type="molecule type" value="Genomic_DNA"/>
</dbReference>
<name>A0A087DIK9_9BIFI</name>
<evidence type="ECO:0000259" key="1">
    <source>
        <dbReference type="PROSITE" id="PS50011"/>
    </source>
</evidence>
<accession>A0A087DIK9</accession>
<keyword evidence="3" id="KW-1185">Reference proteome</keyword>
<dbReference type="Gene3D" id="1.10.510.10">
    <property type="entry name" value="Transferase(Phosphotransferase) domain 1"/>
    <property type="match status" value="1"/>
</dbReference>
<dbReference type="InterPro" id="IPR011009">
    <property type="entry name" value="Kinase-like_dom_sf"/>
</dbReference>
<keyword evidence="2" id="KW-0723">Serine/threonine-protein kinase</keyword>
<proteinExistence type="predicted"/>
<keyword evidence="2" id="KW-0808">Transferase</keyword>
<dbReference type="STRING" id="158787.BSCA_1322"/>
<evidence type="ECO:0000313" key="2">
    <source>
        <dbReference type="EMBL" id="KFI95359.1"/>
    </source>
</evidence>
<dbReference type="PROSITE" id="PS50011">
    <property type="entry name" value="PROTEIN_KINASE_DOM"/>
    <property type="match status" value="1"/>
</dbReference>
<dbReference type="RefSeq" id="WP_152600890.1">
    <property type="nucleotide sequence ID" value="NZ_CAJPMS010000002.1"/>
</dbReference>
<protein>
    <submittedName>
        <fullName evidence="2">Serine/threonine protein kinase</fullName>
    </submittedName>
</protein>
<dbReference type="InterPro" id="IPR000719">
    <property type="entry name" value="Prot_kinase_dom"/>
</dbReference>
<dbReference type="eggNOG" id="COG4248">
    <property type="taxonomic scope" value="Bacteria"/>
</dbReference>
<dbReference type="GO" id="GO:0005524">
    <property type="term" value="F:ATP binding"/>
    <property type="evidence" value="ECO:0007669"/>
    <property type="project" value="InterPro"/>
</dbReference>
<reference evidence="2 3" key="1">
    <citation type="submission" date="2014-03" db="EMBL/GenBank/DDBJ databases">
        <title>Genomics of Bifidobacteria.</title>
        <authorList>
            <person name="Ventura M."/>
            <person name="Milani C."/>
            <person name="Lugli G.A."/>
        </authorList>
    </citation>
    <scope>NUCLEOTIDE SEQUENCE [LARGE SCALE GENOMIC DNA]</scope>
    <source>
        <strain evidence="2 3">LMG 21589</strain>
    </source>
</reference>
<dbReference type="GO" id="GO:0004674">
    <property type="term" value="F:protein serine/threonine kinase activity"/>
    <property type="evidence" value="ECO:0007669"/>
    <property type="project" value="UniProtKB-KW"/>
</dbReference>
<keyword evidence="2" id="KW-0418">Kinase</keyword>
<gene>
    <name evidence="2" type="ORF">BSCA_1322</name>
</gene>
<dbReference type="SUPFAM" id="SSF56112">
    <property type="entry name" value="Protein kinase-like (PK-like)"/>
    <property type="match status" value="1"/>
</dbReference>
<organism evidence="2 3">
    <name type="scientific">Bifidobacterium scardovii</name>
    <dbReference type="NCBI Taxonomy" id="158787"/>
    <lineage>
        <taxon>Bacteria</taxon>
        <taxon>Bacillati</taxon>
        <taxon>Actinomycetota</taxon>
        <taxon>Actinomycetes</taxon>
        <taxon>Bifidobacteriales</taxon>
        <taxon>Bifidobacteriaceae</taxon>
        <taxon>Bifidobacterium</taxon>
    </lineage>
</organism>
<sequence>MALSVDLADVKSHIVAEKPGGDEGRIFQLNDVSNLPLYGSGDSSSRAIAQKRLQGNIMYKHYKRQLPTAVCHLQHLIDLYDELDPKMRGYLDLLCAWPIVTVRKGADCTGFLMRDMNMQRNKQPAVNEVWQSRECITCGQLTTWLQDEHTLMTMGSPRIPFTDKGRITFATNLLQYYTFIHALGLVVGDISDTNVLAYVPVPERQPKECLPRLIEVETYRFEHSLPPAPQNDSPNFIPPEHSIEISDDTAVDSYANAHDQARAAMQTKATDVYKAALIILRLFDDEPGDEASANRYYEKPGERYALHRHISDRLNPRIADALLAALSESPADRPAMKELSELFTSFIRHEARA</sequence>
<evidence type="ECO:0000313" key="3">
    <source>
        <dbReference type="Proteomes" id="UP000029033"/>
    </source>
</evidence>
<dbReference type="Proteomes" id="UP000029033">
    <property type="component" value="Unassembled WGS sequence"/>
</dbReference>
<dbReference type="AlphaFoldDB" id="A0A087DIK9"/>
<feature type="domain" description="Protein kinase" evidence="1">
    <location>
        <begin position="12"/>
        <end position="347"/>
    </location>
</feature>